<proteinExistence type="predicted"/>
<dbReference type="EMBL" id="PQVF01000003">
    <property type="protein sequence ID" value="POY37872.1"/>
    <property type="molecule type" value="Genomic_DNA"/>
</dbReference>
<evidence type="ECO:0000313" key="2">
    <source>
        <dbReference type="Proteomes" id="UP000236893"/>
    </source>
</evidence>
<organism evidence="1 2">
    <name type="scientific">Solitalea longa</name>
    <dbReference type="NCBI Taxonomy" id="2079460"/>
    <lineage>
        <taxon>Bacteria</taxon>
        <taxon>Pseudomonadati</taxon>
        <taxon>Bacteroidota</taxon>
        <taxon>Sphingobacteriia</taxon>
        <taxon>Sphingobacteriales</taxon>
        <taxon>Sphingobacteriaceae</taxon>
        <taxon>Solitalea</taxon>
    </lineage>
</organism>
<accession>A0A2S5A6A6</accession>
<reference evidence="1 2" key="1">
    <citation type="submission" date="2018-01" db="EMBL/GenBank/DDBJ databases">
        <authorList>
            <person name="Gaut B.S."/>
            <person name="Morton B.R."/>
            <person name="Clegg M.T."/>
            <person name="Duvall M.R."/>
        </authorList>
    </citation>
    <scope>NUCLEOTIDE SEQUENCE [LARGE SCALE GENOMIC DNA]</scope>
    <source>
        <strain evidence="1 2">HR-AV</strain>
    </source>
</reference>
<keyword evidence="2" id="KW-1185">Reference proteome</keyword>
<dbReference type="Proteomes" id="UP000236893">
    <property type="component" value="Unassembled WGS sequence"/>
</dbReference>
<protein>
    <recommendedName>
        <fullName evidence="3">Cthe-2314-like HEPN domain-containing protein</fullName>
    </recommendedName>
</protein>
<comment type="caution">
    <text evidence="1">The sequence shown here is derived from an EMBL/GenBank/DDBJ whole genome shotgun (WGS) entry which is preliminary data.</text>
</comment>
<name>A0A2S5A6A6_9SPHI</name>
<gene>
    <name evidence="1" type="ORF">C3K47_04905</name>
</gene>
<evidence type="ECO:0008006" key="3">
    <source>
        <dbReference type="Google" id="ProtNLM"/>
    </source>
</evidence>
<sequence>MKNSINPPIMEALKEYRSNFNEDLFLKLPTETPYGNLNVSWMEIVTRIEYLNDIILTLYAHFYAVRQVSHTTLDRSYREKFLIEHIFYFLRKTADELIQLISILSDFKQRKTFSQKIRLNSIDGFLKSKLSFNGEFEEFKEILGAVNKISNCFKHSFINSQTLSRSGDESPAVYAFTLHYNNLNNEPEFYELDLGRMLVDFNGFLKHSKEYIKLNFEEAL</sequence>
<dbReference type="AlphaFoldDB" id="A0A2S5A6A6"/>
<evidence type="ECO:0000313" key="1">
    <source>
        <dbReference type="EMBL" id="POY37872.1"/>
    </source>
</evidence>